<dbReference type="SUPFAM" id="SSF53448">
    <property type="entry name" value="Nucleotide-diphospho-sugar transferases"/>
    <property type="match status" value="1"/>
</dbReference>
<dbReference type="Gene3D" id="3.90.550.10">
    <property type="entry name" value="Spore Coat Polysaccharide Biosynthesis Protein SpsA, Chain A"/>
    <property type="match status" value="1"/>
</dbReference>
<protein>
    <recommendedName>
        <fullName evidence="2">Glycosyltransferase</fullName>
    </recommendedName>
</protein>
<name>A0A6M3L495_9ZZZZ</name>
<evidence type="ECO:0000313" key="1">
    <source>
        <dbReference type="EMBL" id="QJA88098.1"/>
    </source>
</evidence>
<sequence length="281" mass="33120">MDTLKTHKITLGLPWYAGPDVDCYPYYFMFMNYFGRLKERSIWYHAFEENRREAAYKELKLPPLDALIEDGDKAELRPEDGLFHFDLAIERMSLPGLARERIVDMALANGSEWLFWWDADMLFPPSIFLRLFRHQKPVVNALAFTSRDPVQPCLYRIKEGFDPMTHEPMFDSETVFDIPDKPLISDEDIDGRMAFGAGVCLYNMNVFRQIPKPWFNSTGCGEDWFFCVRAARYGVPRYCDTSIPLRHKAFQPRFYDKLLYEQARKEQPDVYKNLMERKIAT</sequence>
<dbReference type="InterPro" id="IPR029044">
    <property type="entry name" value="Nucleotide-diphossugar_trans"/>
</dbReference>
<accession>A0A6M3L495</accession>
<dbReference type="AlphaFoldDB" id="A0A6M3L495"/>
<dbReference type="EMBL" id="MT142753">
    <property type="protein sequence ID" value="QJA88098.1"/>
    <property type="molecule type" value="Genomic_DNA"/>
</dbReference>
<reference evidence="1" key="1">
    <citation type="submission" date="2020-03" db="EMBL/GenBank/DDBJ databases">
        <title>The deep terrestrial virosphere.</title>
        <authorList>
            <person name="Holmfeldt K."/>
            <person name="Nilsson E."/>
            <person name="Simone D."/>
            <person name="Lopez-Fernandez M."/>
            <person name="Wu X."/>
            <person name="de Brujin I."/>
            <person name="Lundin D."/>
            <person name="Andersson A."/>
            <person name="Bertilsson S."/>
            <person name="Dopson M."/>
        </authorList>
    </citation>
    <scope>NUCLEOTIDE SEQUENCE</scope>
    <source>
        <strain evidence="1">MM415B02827</strain>
    </source>
</reference>
<proteinExistence type="predicted"/>
<organism evidence="1">
    <name type="scientific">viral metagenome</name>
    <dbReference type="NCBI Taxonomy" id="1070528"/>
    <lineage>
        <taxon>unclassified sequences</taxon>
        <taxon>metagenomes</taxon>
        <taxon>organismal metagenomes</taxon>
    </lineage>
</organism>
<evidence type="ECO:0008006" key="2">
    <source>
        <dbReference type="Google" id="ProtNLM"/>
    </source>
</evidence>
<gene>
    <name evidence="1" type="ORF">MM415B02827_0008</name>
</gene>